<evidence type="ECO:0000256" key="1">
    <source>
        <dbReference type="SAM" id="MobiDB-lite"/>
    </source>
</evidence>
<dbReference type="AlphaFoldDB" id="A0A0K2T9Z5"/>
<evidence type="ECO:0000313" key="2">
    <source>
        <dbReference type="EMBL" id="CDW22833.1"/>
    </source>
</evidence>
<accession>A0A0K2T9Z5</accession>
<proteinExistence type="predicted"/>
<organism evidence="2">
    <name type="scientific">Lepeophtheirus salmonis</name>
    <name type="common">Salmon louse</name>
    <name type="synonym">Caligus salmonis</name>
    <dbReference type="NCBI Taxonomy" id="72036"/>
    <lineage>
        <taxon>Eukaryota</taxon>
        <taxon>Metazoa</taxon>
        <taxon>Ecdysozoa</taxon>
        <taxon>Arthropoda</taxon>
        <taxon>Crustacea</taxon>
        <taxon>Multicrustacea</taxon>
        <taxon>Hexanauplia</taxon>
        <taxon>Copepoda</taxon>
        <taxon>Siphonostomatoida</taxon>
        <taxon>Caligidae</taxon>
        <taxon>Lepeophtheirus</taxon>
    </lineage>
</organism>
<dbReference type="EMBL" id="HACA01005472">
    <property type="protein sequence ID" value="CDW22833.1"/>
    <property type="molecule type" value="Transcribed_RNA"/>
</dbReference>
<protein>
    <submittedName>
        <fullName evidence="2">Uncharacterized protein</fullName>
    </submittedName>
</protein>
<sequence>MVIMLYSFSNHTRFIKLVLSVSKCDLKSTLPLLKTPFSHTPSKTSSVPGIQYLPSPSRMPLFHSPTNRFPSGNKRSPS</sequence>
<feature type="compositionally biased region" description="Polar residues" evidence="1">
    <location>
        <begin position="64"/>
        <end position="78"/>
    </location>
</feature>
<feature type="region of interest" description="Disordered" evidence="1">
    <location>
        <begin position="39"/>
        <end position="78"/>
    </location>
</feature>
<reference evidence="2" key="1">
    <citation type="submission" date="2014-05" db="EMBL/GenBank/DDBJ databases">
        <authorList>
            <person name="Chronopoulou M."/>
        </authorList>
    </citation>
    <scope>NUCLEOTIDE SEQUENCE</scope>
    <source>
        <tissue evidence="2">Whole organism</tissue>
    </source>
</reference>
<feature type="compositionally biased region" description="Polar residues" evidence="1">
    <location>
        <begin position="39"/>
        <end position="48"/>
    </location>
</feature>
<name>A0A0K2T9Z5_LEPSM</name>